<gene>
    <name evidence="2" type="ORF">MTX78_14960</name>
</gene>
<name>A0ABY4CTA6_9BACT</name>
<evidence type="ECO:0000313" key="3">
    <source>
        <dbReference type="Proteomes" id="UP000831113"/>
    </source>
</evidence>
<dbReference type="EMBL" id="CP094669">
    <property type="protein sequence ID" value="UOG73423.1"/>
    <property type="molecule type" value="Genomic_DNA"/>
</dbReference>
<evidence type="ECO:0000313" key="2">
    <source>
        <dbReference type="EMBL" id="UOG73423.1"/>
    </source>
</evidence>
<dbReference type="SUPFAM" id="SSF109604">
    <property type="entry name" value="HD-domain/PDEase-like"/>
    <property type="match status" value="1"/>
</dbReference>
<accession>A0ABY4CTA6</accession>
<dbReference type="PANTHER" id="PTHR11373:SF41">
    <property type="entry name" value="METAL-DEPENDENT PHOSPHOHYDROLASE"/>
    <property type="match status" value="1"/>
</dbReference>
<protein>
    <submittedName>
        <fullName evidence="2">HD domain-containing protein</fullName>
    </submittedName>
</protein>
<dbReference type="Proteomes" id="UP000831113">
    <property type="component" value="Chromosome"/>
</dbReference>
<proteinExistence type="predicted"/>
<dbReference type="InterPro" id="IPR050135">
    <property type="entry name" value="dGTPase-like"/>
</dbReference>
<evidence type="ECO:0000259" key="1">
    <source>
        <dbReference type="Pfam" id="PF01966"/>
    </source>
</evidence>
<feature type="domain" description="HD" evidence="1">
    <location>
        <begin position="50"/>
        <end position="122"/>
    </location>
</feature>
<dbReference type="RefSeq" id="WP_243795848.1">
    <property type="nucleotide sequence ID" value="NZ_CP094669.1"/>
</dbReference>
<keyword evidence="3" id="KW-1185">Reference proteome</keyword>
<dbReference type="PANTHER" id="PTHR11373">
    <property type="entry name" value="DEOXYNUCLEOSIDE TRIPHOSPHATE TRIPHOSPHOHYDROLASE"/>
    <property type="match status" value="1"/>
</dbReference>
<reference evidence="2 3" key="1">
    <citation type="submission" date="2022-03" db="EMBL/GenBank/DDBJ databases">
        <title>Hymenobactersp. isolated from the air.</title>
        <authorList>
            <person name="Won M."/>
            <person name="Kwon S.-W."/>
        </authorList>
    </citation>
    <scope>NUCLEOTIDE SEQUENCE [LARGE SCALE GENOMIC DNA]</scope>
    <source>
        <strain evidence="2 3">KACC 21982</strain>
    </source>
</reference>
<dbReference type="InterPro" id="IPR006674">
    <property type="entry name" value="HD_domain"/>
</dbReference>
<sequence>MHYEDRLYGLVELTAALTDLLHTAPIQRLRGIHQGGAVVLADPAINHTHFDHSVGVLLLIRHLGGSIREQLAGLLHDVSHTAFSHLIDYVLDIDGEDYHEQRYEAVLTHPEIQAALACHLFHYNDLSRPRPVYAA</sequence>
<dbReference type="Gene3D" id="1.10.3210.10">
    <property type="entry name" value="Hypothetical protein af1432"/>
    <property type="match status" value="1"/>
</dbReference>
<organism evidence="2 3">
    <name type="scientific">Hymenobacter tibetensis</name>
    <dbReference type="NCBI Taxonomy" id="497967"/>
    <lineage>
        <taxon>Bacteria</taxon>
        <taxon>Pseudomonadati</taxon>
        <taxon>Bacteroidota</taxon>
        <taxon>Cytophagia</taxon>
        <taxon>Cytophagales</taxon>
        <taxon>Hymenobacteraceae</taxon>
        <taxon>Hymenobacter</taxon>
    </lineage>
</organism>
<dbReference type="Pfam" id="PF01966">
    <property type="entry name" value="HD"/>
    <property type="match status" value="1"/>
</dbReference>